<dbReference type="GO" id="GO:0042910">
    <property type="term" value="F:xenobiotic transmembrane transporter activity"/>
    <property type="evidence" value="ECO:0007669"/>
    <property type="project" value="TreeGrafter"/>
</dbReference>
<name>A0A5M8FKL4_PSEVE</name>
<evidence type="ECO:0000313" key="3">
    <source>
        <dbReference type="Proteomes" id="UP000323909"/>
    </source>
</evidence>
<dbReference type="Proteomes" id="UP000323909">
    <property type="component" value="Unassembled WGS sequence"/>
</dbReference>
<keyword evidence="1" id="KW-0472">Membrane</keyword>
<dbReference type="EMBL" id="VWXT01000055">
    <property type="protein sequence ID" value="KAA6185463.1"/>
    <property type="molecule type" value="Genomic_DNA"/>
</dbReference>
<dbReference type="InterPro" id="IPR001036">
    <property type="entry name" value="Acrflvin-R"/>
</dbReference>
<keyword evidence="1" id="KW-0812">Transmembrane</keyword>
<keyword evidence="1" id="KW-1133">Transmembrane helix</keyword>
<dbReference type="SUPFAM" id="SSF82866">
    <property type="entry name" value="Multidrug efflux transporter AcrB transmembrane domain"/>
    <property type="match status" value="1"/>
</dbReference>
<evidence type="ECO:0000256" key="1">
    <source>
        <dbReference type="SAM" id="Phobius"/>
    </source>
</evidence>
<dbReference type="Gene3D" id="1.20.1640.10">
    <property type="entry name" value="Multidrug efflux transporter AcrB transmembrane domain"/>
    <property type="match status" value="1"/>
</dbReference>
<organism evidence="2 3">
    <name type="scientific">Pseudomonas veronii</name>
    <dbReference type="NCBI Taxonomy" id="76761"/>
    <lineage>
        <taxon>Bacteria</taxon>
        <taxon>Pseudomonadati</taxon>
        <taxon>Pseudomonadota</taxon>
        <taxon>Gammaproteobacteria</taxon>
        <taxon>Pseudomonadales</taxon>
        <taxon>Pseudomonadaceae</taxon>
        <taxon>Pseudomonas</taxon>
    </lineage>
</organism>
<feature type="non-terminal residue" evidence="2">
    <location>
        <position position="1"/>
    </location>
</feature>
<accession>A0A5M8FKL4</accession>
<dbReference type="RefSeq" id="WP_150095217.1">
    <property type="nucleotide sequence ID" value="NZ_VWXT01000055.1"/>
</dbReference>
<dbReference type="Pfam" id="PF00873">
    <property type="entry name" value="ACR_tran"/>
    <property type="match status" value="1"/>
</dbReference>
<dbReference type="GO" id="GO:0005886">
    <property type="term" value="C:plasma membrane"/>
    <property type="evidence" value="ECO:0007669"/>
    <property type="project" value="TreeGrafter"/>
</dbReference>
<protein>
    <submittedName>
        <fullName evidence="2">Efflux RND transporter permease subunit</fullName>
    </submittedName>
</protein>
<proteinExistence type="predicted"/>
<dbReference type="PANTHER" id="PTHR32063:SF19">
    <property type="entry name" value="CATION EFFLUX SYSTEM PROTEIN CUSA"/>
    <property type="match status" value="1"/>
</dbReference>
<dbReference type="PANTHER" id="PTHR32063">
    <property type="match status" value="1"/>
</dbReference>
<evidence type="ECO:0000313" key="2">
    <source>
        <dbReference type="EMBL" id="KAA6185463.1"/>
    </source>
</evidence>
<gene>
    <name evidence="2" type="ORF">F3K53_04975</name>
</gene>
<reference evidence="2 3" key="1">
    <citation type="submission" date="2019-09" db="EMBL/GenBank/DDBJ databases">
        <title>Genomic sequencing of 4 copper resistant soil isolates.</title>
        <authorList>
            <person name="Havryliuk O."/>
        </authorList>
    </citation>
    <scope>NUCLEOTIDE SEQUENCE [LARGE SCALE GENOMIC DNA]</scope>
    <source>
        <strain evidence="2 3">UKR4</strain>
    </source>
</reference>
<feature type="transmembrane region" description="Helical" evidence="1">
    <location>
        <begin position="60"/>
        <end position="81"/>
    </location>
</feature>
<sequence length="120" mass="12693">SVATGVGFIALAGVSAEFGVIMLLYLKNAWTERQDFGDNTERGLMAAIREGAVQRVRPKAMTVAVVIAGLLPILLGSGTGSEVMSRIAAPMIGGMVTAPLLSLFVIPAAYHLMRRRHLSV</sequence>
<comment type="caution">
    <text evidence="2">The sequence shown here is derived from an EMBL/GenBank/DDBJ whole genome shotgun (WGS) entry which is preliminary data.</text>
</comment>
<feature type="transmembrane region" description="Helical" evidence="1">
    <location>
        <begin position="87"/>
        <end position="110"/>
    </location>
</feature>
<feature type="transmembrane region" description="Helical" evidence="1">
    <location>
        <begin position="6"/>
        <end position="26"/>
    </location>
</feature>
<dbReference type="AlphaFoldDB" id="A0A5M8FKL4"/>